<evidence type="ECO:0000256" key="1">
    <source>
        <dbReference type="SAM" id="Phobius"/>
    </source>
</evidence>
<evidence type="ECO:0000313" key="3">
    <source>
        <dbReference type="Proteomes" id="UP000249828"/>
    </source>
</evidence>
<protein>
    <submittedName>
        <fullName evidence="2">Uncharacterized protein</fullName>
    </submittedName>
</protein>
<evidence type="ECO:0000313" key="2">
    <source>
        <dbReference type="EMBL" id="PZL70611.1"/>
    </source>
</evidence>
<dbReference type="RefSeq" id="WP_111248702.1">
    <property type="nucleotide sequence ID" value="NZ_PIEU01000112.1"/>
</dbReference>
<keyword evidence="1" id="KW-0812">Transmembrane</keyword>
<sequence length="72" mass="8192">MKVDGKKLKNDEAGYALLYALGAIVIVSLVMMGIFLRARNNFLQISAVDQLTKMKDVKEYTFQEASMKIKQY</sequence>
<feature type="transmembrane region" description="Helical" evidence="1">
    <location>
        <begin position="16"/>
        <end position="36"/>
    </location>
</feature>
<organism evidence="2 3">
    <name type="scientific">Enterococcus plantarum</name>
    <dbReference type="NCBI Taxonomy" id="1077675"/>
    <lineage>
        <taxon>Bacteria</taxon>
        <taxon>Bacillati</taxon>
        <taxon>Bacillota</taxon>
        <taxon>Bacilli</taxon>
        <taxon>Lactobacillales</taxon>
        <taxon>Enterococcaceae</taxon>
        <taxon>Enterococcus</taxon>
    </lineage>
</organism>
<proteinExistence type="predicted"/>
<name>A0A2W3YSN1_9ENTE</name>
<comment type="caution">
    <text evidence="2">The sequence shown here is derived from an EMBL/GenBank/DDBJ whole genome shotgun (WGS) entry which is preliminary data.</text>
</comment>
<accession>A0A2W3YSN1</accession>
<dbReference type="Proteomes" id="UP000249828">
    <property type="component" value="Unassembled WGS sequence"/>
</dbReference>
<keyword evidence="3" id="KW-1185">Reference proteome</keyword>
<keyword evidence="1" id="KW-0472">Membrane</keyword>
<dbReference type="AlphaFoldDB" id="A0A2W3YSN1"/>
<keyword evidence="1" id="KW-1133">Transmembrane helix</keyword>
<dbReference type="EMBL" id="PIEU01000112">
    <property type="protein sequence ID" value="PZL70611.1"/>
    <property type="molecule type" value="Genomic_DNA"/>
</dbReference>
<reference evidence="2 3" key="1">
    <citation type="submission" date="2017-11" db="EMBL/GenBank/DDBJ databases">
        <title>Draft genome sequence of Enterococcus plantarum TRW2 strain isolated from lettuce.</title>
        <authorList>
            <person name="Kim E.B."/>
            <person name="Marco M.L."/>
            <person name="Williams T.R."/>
            <person name="You I.H."/>
        </authorList>
    </citation>
    <scope>NUCLEOTIDE SEQUENCE [LARGE SCALE GENOMIC DNA]</scope>
    <source>
        <strain evidence="2 3">TRW2</strain>
    </source>
</reference>
<gene>
    <name evidence="2" type="ORF">CI088_14555</name>
</gene>